<evidence type="ECO:0000313" key="2">
    <source>
        <dbReference type="Proteomes" id="UP000238308"/>
    </source>
</evidence>
<comment type="caution">
    <text evidence="1">The sequence shown here is derived from an EMBL/GenBank/DDBJ whole genome shotgun (WGS) entry which is preliminary data.</text>
</comment>
<dbReference type="SUPFAM" id="SSF51182">
    <property type="entry name" value="RmlC-like cupins"/>
    <property type="match status" value="1"/>
</dbReference>
<dbReference type="InterPro" id="IPR011051">
    <property type="entry name" value="RmlC_Cupin_sf"/>
</dbReference>
<dbReference type="AlphaFoldDB" id="A0A2T0XDW6"/>
<dbReference type="EMBL" id="PVTV01000015">
    <property type="protein sequence ID" value="PRY97134.1"/>
    <property type="molecule type" value="Genomic_DNA"/>
</dbReference>
<dbReference type="Gene3D" id="2.60.120.10">
    <property type="entry name" value="Jelly Rolls"/>
    <property type="match status" value="1"/>
</dbReference>
<dbReference type="RefSeq" id="WP_106228111.1">
    <property type="nucleotide sequence ID" value="NZ_PVTV01000015.1"/>
</dbReference>
<dbReference type="OrthoDB" id="8756764at2"/>
<protein>
    <submittedName>
        <fullName evidence="1">Uncharacterized protein</fullName>
    </submittedName>
</protein>
<organism evidence="1 2">
    <name type="scientific">Jezberella montanilacus</name>
    <dbReference type="NCBI Taxonomy" id="323426"/>
    <lineage>
        <taxon>Bacteria</taxon>
        <taxon>Pseudomonadati</taxon>
        <taxon>Pseudomonadota</taxon>
        <taxon>Betaproteobacteria</taxon>
        <taxon>Burkholderiales</taxon>
        <taxon>Alcaligenaceae</taxon>
        <taxon>Jezberella</taxon>
    </lineage>
</organism>
<dbReference type="Proteomes" id="UP000238308">
    <property type="component" value="Unassembled WGS sequence"/>
</dbReference>
<proteinExistence type="predicted"/>
<accession>A0A2T0XDW6</accession>
<dbReference type="InterPro" id="IPR014710">
    <property type="entry name" value="RmlC-like_jellyroll"/>
</dbReference>
<sequence>MTKMTFEEFETQSLSSGFNEVVKKVWEPDLTLEAHTHPYDVHVILAEGELWLTKHGITHHVTPGQDFTVAAEEVHAERYGSKGATFWVARKHTL</sequence>
<gene>
    <name evidence="1" type="ORF">BCM14_2274</name>
</gene>
<reference evidence="1 2" key="1">
    <citation type="submission" date="2018-03" db="EMBL/GenBank/DDBJ databases">
        <title>Genomic Encyclopedia of Type Strains, Phase III (KMG-III): the genomes of soil and plant-associated and newly described type strains.</title>
        <authorList>
            <person name="Whitman W."/>
        </authorList>
    </citation>
    <scope>NUCLEOTIDE SEQUENCE [LARGE SCALE GENOMIC DNA]</scope>
    <source>
        <strain evidence="1 2">MWH-P2sevCIIIb</strain>
    </source>
</reference>
<evidence type="ECO:0000313" key="1">
    <source>
        <dbReference type="EMBL" id="PRY97134.1"/>
    </source>
</evidence>
<keyword evidence="2" id="KW-1185">Reference proteome</keyword>
<name>A0A2T0XDW6_9BURK</name>